<dbReference type="InterPro" id="IPR014094">
    <property type="entry name" value="LpoB"/>
</dbReference>
<dbReference type="PROSITE" id="PS51257">
    <property type="entry name" value="PROKAR_LIPOPROTEIN"/>
    <property type="match status" value="1"/>
</dbReference>
<evidence type="ECO:0000313" key="1">
    <source>
        <dbReference type="EMBL" id="CCO24100.1"/>
    </source>
</evidence>
<dbReference type="AlphaFoldDB" id="L0RD23"/>
<dbReference type="KEGG" id="dhy:DESAM_21827"/>
<dbReference type="HOGENOM" id="CLU_105029_0_0_7"/>
<sequence>MKRYILGSMVLIMFIAGCSGTYMKNYVQPQGVASEARHLAVLPLVNLTNTPNAGRMVSDLLSTELYSSTKFDLMESTEMLKRVKGEEDDLEFVMEDVVAQKIGNKLGVDTVVFGSVSEYQYKRGVNQSPTVGINLKMIDVSSGNVLWASSSSKSGGCFFGCTESLNSVAQETLAEMVESMSVTPAQ</sequence>
<dbReference type="Proteomes" id="UP000010808">
    <property type="component" value="Chromosome"/>
</dbReference>
<dbReference type="EMBL" id="FO203522">
    <property type="protein sequence ID" value="CCO24100.1"/>
    <property type="molecule type" value="Genomic_DNA"/>
</dbReference>
<dbReference type="Gene3D" id="3.40.50.10610">
    <property type="entry name" value="ABC-type transport auxiliary lipoprotein component"/>
    <property type="match status" value="1"/>
</dbReference>
<protein>
    <submittedName>
        <fullName evidence="1">Putative lipoprotein</fullName>
    </submittedName>
</protein>
<dbReference type="Pfam" id="PF13036">
    <property type="entry name" value="LpoB"/>
    <property type="match status" value="1"/>
</dbReference>
<keyword evidence="1" id="KW-0449">Lipoprotein</keyword>
<accession>L0RD23</accession>
<dbReference type="RefSeq" id="WP_015336701.1">
    <property type="nucleotide sequence ID" value="NC_020055.1"/>
</dbReference>
<dbReference type="eggNOG" id="COG3417">
    <property type="taxonomic scope" value="Bacteria"/>
</dbReference>
<dbReference type="STRING" id="1121451.DESAM_21827"/>
<organism evidence="1 2">
    <name type="scientific">Maridesulfovibrio hydrothermalis AM13 = DSM 14728</name>
    <dbReference type="NCBI Taxonomy" id="1121451"/>
    <lineage>
        <taxon>Bacteria</taxon>
        <taxon>Pseudomonadati</taxon>
        <taxon>Thermodesulfobacteriota</taxon>
        <taxon>Desulfovibrionia</taxon>
        <taxon>Desulfovibrionales</taxon>
        <taxon>Desulfovibrionaceae</taxon>
        <taxon>Maridesulfovibrio</taxon>
    </lineage>
</organism>
<name>L0RD23_9BACT</name>
<gene>
    <name evidence="1" type="ORF">DESAM_21827</name>
</gene>
<keyword evidence="2" id="KW-1185">Reference proteome</keyword>
<evidence type="ECO:0000313" key="2">
    <source>
        <dbReference type="Proteomes" id="UP000010808"/>
    </source>
</evidence>
<reference evidence="1 2" key="1">
    <citation type="submission" date="2012-10" db="EMBL/GenBank/DDBJ databases">
        <authorList>
            <person name="Genoscope - CEA"/>
        </authorList>
    </citation>
    <scope>NUCLEOTIDE SEQUENCE [LARGE SCALE GENOMIC DNA]</scope>
    <source>
        <strain evidence="2">AM13 / DSM 14728</strain>
    </source>
</reference>
<dbReference type="PATRIC" id="fig|1121451.3.peg.2059"/>
<proteinExistence type="predicted"/>